<keyword evidence="3 6" id="KW-0812">Transmembrane</keyword>
<feature type="transmembrane region" description="Helical" evidence="6">
    <location>
        <begin position="256"/>
        <end position="274"/>
    </location>
</feature>
<feature type="domain" description="PhoU" evidence="7">
    <location>
        <begin position="467"/>
        <end position="550"/>
    </location>
</feature>
<name>A0ABR9QXP1_9FIRM</name>
<dbReference type="RefSeq" id="WP_226385272.1">
    <property type="nucleotide sequence ID" value="NZ_JADCKA010000007.1"/>
</dbReference>
<dbReference type="Proteomes" id="UP001516588">
    <property type="component" value="Unassembled WGS sequence"/>
</dbReference>
<accession>A0ABR9QXP1</accession>
<feature type="domain" description="PhoU" evidence="7">
    <location>
        <begin position="363"/>
        <end position="446"/>
    </location>
</feature>
<sequence>MSLETFQMIVTLLGGLAVFIYGMNLMSDGLQKAAGDKMRNILGMLTKNPVMGVLAGALVTAVLQSSSATTVMVIGFTSAGLMKLRQAISVIMGANIGTTITAQLIAFNIGDFAWIFVFIGFIMYFFFKKKEMAVKIGQILFGFGLLFVGINTMSSTMEPMAESPVFTEMIMKVADIPVLGVFVGLCMTLVVQSSSATIAVLQNLAMTAGPDGVTSIIGLTGAIPVLFGDNIGTTITALLASIGGSKNAKRTAISHTIFNISGTLLFIWFVPQIAELVTWLSPKGPEVEVISRQIANTHLLFNLTVTILWLPFIKVLEKIVTTIIPGKDEREDMVAGPVFLDTNVLEQPVFATHLAIQELTRNASLTFDMLKKSREAFAGGNLAMVNDVIETDKTVNIIRTKTIEYLSQILSAESITDFQKERVSALLHVASDIEHIGDYCKNIVELAEDKAKNKYVFSDIAKNEVDEYFNKIETMLVDTMESLETGSPELAEKVLAEEEKINAMENEIRQEHMHRLVDNECSPAVTVVFLDVIHNLERMGDSCNNIAEAVIKGYRAKKQSIAKGE</sequence>
<dbReference type="PANTHER" id="PTHR10010:SF46">
    <property type="entry name" value="SODIUM-DEPENDENT PHOSPHATE TRANSPORT PROTEIN 2B"/>
    <property type="match status" value="1"/>
</dbReference>
<keyword evidence="5 6" id="KW-0472">Membrane</keyword>
<evidence type="ECO:0000313" key="8">
    <source>
        <dbReference type="EMBL" id="MBE5035623.1"/>
    </source>
</evidence>
<dbReference type="InterPro" id="IPR003841">
    <property type="entry name" value="Na/Pi_transpt"/>
</dbReference>
<gene>
    <name evidence="8" type="ORF">INF20_04915</name>
</gene>
<feature type="transmembrane region" description="Helical" evidence="6">
    <location>
        <begin position="169"/>
        <end position="191"/>
    </location>
</feature>
<dbReference type="EMBL" id="JADCKA010000007">
    <property type="protein sequence ID" value="MBE5035623.1"/>
    <property type="molecule type" value="Genomic_DNA"/>
</dbReference>
<dbReference type="NCBIfam" id="NF037997">
    <property type="entry name" value="Na_Pi_symport"/>
    <property type="match status" value="1"/>
</dbReference>
<evidence type="ECO:0000256" key="3">
    <source>
        <dbReference type="ARBA" id="ARBA00022692"/>
    </source>
</evidence>
<dbReference type="InterPro" id="IPR026022">
    <property type="entry name" value="PhoU_dom"/>
</dbReference>
<dbReference type="Gene3D" id="1.20.58.220">
    <property type="entry name" value="Phosphate transport system protein phou homolog 2, domain 2"/>
    <property type="match status" value="1"/>
</dbReference>
<dbReference type="InterPro" id="IPR004633">
    <property type="entry name" value="NaPi_cotrn-rel/YqeW-like"/>
</dbReference>
<proteinExistence type="predicted"/>
<comment type="caution">
    <text evidence="8">The sequence shown here is derived from an EMBL/GenBank/DDBJ whole genome shotgun (WGS) entry which is preliminary data.</text>
</comment>
<keyword evidence="4 6" id="KW-1133">Transmembrane helix</keyword>
<organism evidence="8 9">
    <name type="scientific">Gallibacter intestinalis</name>
    <dbReference type="NCBI Taxonomy" id="2779356"/>
    <lineage>
        <taxon>Bacteria</taxon>
        <taxon>Bacillati</taxon>
        <taxon>Bacillota</taxon>
        <taxon>Clostridia</taxon>
        <taxon>Eubacteriales</taxon>
        <taxon>Eubacteriaceae</taxon>
        <taxon>Gallibacter</taxon>
    </lineage>
</organism>
<dbReference type="InterPro" id="IPR038078">
    <property type="entry name" value="PhoU-like_sf"/>
</dbReference>
<keyword evidence="2" id="KW-1003">Cell membrane</keyword>
<evidence type="ECO:0000259" key="7">
    <source>
        <dbReference type="Pfam" id="PF01895"/>
    </source>
</evidence>
<dbReference type="Pfam" id="PF01895">
    <property type="entry name" value="PhoU"/>
    <property type="match status" value="2"/>
</dbReference>
<evidence type="ECO:0000256" key="6">
    <source>
        <dbReference type="SAM" id="Phobius"/>
    </source>
</evidence>
<feature type="transmembrane region" description="Helical" evidence="6">
    <location>
        <begin position="139"/>
        <end position="157"/>
    </location>
</feature>
<protein>
    <submittedName>
        <fullName evidence="8">Na/Pi cotransporter family protein</fullName>
    </submittedName>
</protein>
<keyword evidence="9" id="KW-1185">Reference proteome</keyword>
<dbReference type="NCBIfam" id="TIGR00704">
    <property type="entry name" value="NaPi_cotrn_rel"/>
    <property type="match status" value="1"/>
</dbReference>
<feature type="transmembrane region" description="Helical" evidence="6">
    <location>
        <begin position="49"/>
        <end position="75"/>
    </location>
</feature>
<dbReference type="SUPFAM" id="SSF109755">
    <property type="entry name" value="PhoU-like"/>
    <property type="match status" value="1"/>
</dbReference>
<reference evidence="8 9" key="1">
    <citation type="submission" date="2020-10" db="EMBL/GenBank/DDBJ databases">
        <title>ChiBAC.</title>
        <authorList>
            <person name="Zenner C."/>
            <person name="Hitch T.C.A."/>
            <person name="Clavel T."/>
        </authorList>
    </citation>
    <scope>NUCLEOTIDE SEQUENCE [LARGE SCALE GENOMIC DNA]</scope>
    <source>
        <strain evidence="8 9">DSM 108706</strain>
    </source>
</reference>
<evidence type="ECO:0000256" key="5">
    <source>
        <dbReference type="ARBA" id="ARBA00023136"/>
    </source>
</evidence>
<feature type="transmembrane region" description="Helical" evidence="6">
    <location>
        <begin position="112"/>
        <end position="127"/>
    </location>
</feature>
<evidence type="ECO:0000256" key="2">
    <source>
        <dbReference type="ARBA" id="ARBA00022475"/>
    </source>
</evidence>
<evidence type="ECO:0000313" key="9">
    <source>
        <dbReference type="Proteomes" id="UP001516588"/>
    </source>
</evidence>
<dbReference type="PANTHER" id="PTHR10010">
    <property type="entry name" value="SOLUTE CARRIER FAMILY 34 SODIUM PHOSPHATE , MEMBER 2-RELATED"/>
    <property type="match status" value="1"/>
</dbReference>
<evidence type="ECO:0000256" key="1">
    <source>
        <dbReference type="ARBA" id="ARBA00004651"/>
    </source>
</evidence>
<comment type="subcellular location">
    <subcellularLocation>
        <location evidence="1">Cell membrane</location>
        <topology evidence="1">Multi-pass membrane protein</topology>
    </subcellularLocation>
</comment>
<evidence type="ECO:0000256" key="4">
    <source>
        <dbReference type="ARBA" id="ARBA00022989"/>
    </source>
</evidence>
<feature type="transmembrane region" description="Helical" evidence="6">
    <location>
        <begin position="294"/>
        <end position="313"/>
    </location>
</feature>
<dbReference type="Pfam" id="PF02690">
    <property type="entry name" value="Na_Pi_cotrans"/>
    <property type="match status" value="1"/>
</dbReference>